<dbReference type="InterPro" id="IPR036388">
    <property type="entry name" value="WH-like_DNA-bd_sf"/>
</dbReference>
<dbReference type="GO" id="GO:0003700">
    <property type="term" value="F:DNA-binding transcription factor activity"/>
    <property type="evidence" value="ECO:0007669"/>
    <property type="project" value="InterPro"/>
</dbReference>
<dbReference type="Gene3D" id="1.10.10.10">
    <property type="entry name" value="Winged helix-like DNA-binding domain superfamily/Winged helix DNA-binding domain"/>
    <property type="match status" value="1"/>
</dbReference>
<keyword evidence="2" id="KW-0238">DNA-binding</keyword>
<name>A0A1S6IQS7_9LACT</name>
<dbReference type="SUPFAM" id="SSF53697">
    <property type="entry name" value="SIS domain"/>
    <property type="match status" value="1"/>
</dbReference>
<evidence type="ECO:0000259" key="4">
    <source>
        <dbReference type="PROSITE" id="PS51071"/>
    </source>
</evidence>
<dbReference type="STRING" id="708126.BW727_101529"/>
<keyword evidence="3" id="KW-0804">Transcription</keyword>
<dbReference type="PANTHER" id="PTHR30514">
    <property type="entry name" value="GLUCOKINASE"/>
    <property type="match status" value="1"/>
</dbReference>
<dbReference type="InterPro" id="IPR035472">
    <property type="entry name" value="RpiR-like_SIS"/>
</dbReference>
<dbReference type="GO" id="GO:1901135">
    <property type="term" value="P:carbohydrate derivative metabolic process"/>
    <property type="evidence" value="ECO:0007669"/>
    <property type="project" value="InterPro"/>
</dbReference>
<dbReference type="InterPro" id="IPR046348">
    <property type="entry name" value="SIS_dom_sf"/>
</dbReference>
<reference evidence="6 7" key="1">
    <citation type="journal article" date="2014" name="Int. J. Syst. Evol. Microbiol.">
        <title>Jeotgalibaca dankookensis gen. nov., sp. nov., a member of the family Carnobacteriaceae, isolated from seujeot (Korean traditional food).</title>
        <authorList>
            <person name="Lee D.G."/>
            <person name="Trujillo M.E."/>
            <person name="Kang H."/>
            <person name="Ahn T.Y."/>
        </authorList>
    </citation>
    <scope>NUCLEOTIDE SEQUENCE [LARGE SCALE GENOMIC DNA]</scope>
    <source>
        <strain evidence="6 7">EX-07</strain>
    </source>
</reference>
<dbReference type="Gene3D" id="3.40.50.10490">
    <property type="entry name" value="Glucose-6-phosphate isomerase like protein, domain 1"/>
    <property type="match status" value="1"/>
</dbReference>
<dbReference type="Proteomes" id="UP000188993">
    <property type="component" value="Chromosome"/>
</dbReference>
<dbReference type="Pfam" id="PF01380">
    <property type="entry name" value="SIS"/>
    <property type="match status" value="1"/>
</dbReference>
<dbReference type="Pfam" id="PF01418">
    <property type="entry name" value="HTH_6"/>
    <property type="match status" value="1"/>
</dbReference>
<dbReference type="PROSITE" id="PS51071">
    <property type="entry name" value="HTH_RPIR"/>
    <property type="match status" value="1"/>
</dbReference>
<sequence length="300" mass="33724">MVVNEVITISGNYIKKILKPHMNSFSATELNIAEYFVVLGMDLVNKTLANLSEETSYSEATIFKFVKKLGFKGFQDFKISVASNYHINEERSHQLAVFTDISSSDKPIDISNKVIHSSQIMLESLVASLTNEVLQKALDLITQSKGLHFFGIGASSVIALDTYQKFLRTSIPVHYVADYHMQLMHVSKLTEDDCVFLFSHSGKTVETIRLAEVAKQCHAKIIYLTGNPAGRINVLSDVSIVVETEESVFQSEALAARILYLTIVDIIYLSYLYKDENKNIHSIDTIRQILSTTKEKDEKV</sequence>
<keyword evidence="1" id="KW-0805">Transcription regulation</keyword>
<dbReference type="InterPro" id="IPR047640">
    <property type="entry name" value="RpiR-like"/>
</dbReference>
<organism evidence="6 7">
    <name type="scientific">Jeotgalibaca dankookensis</name>
    <dbReference type="NCBI Taxonomy" id="708126"/>
    <lineage>
        <taxon>Bacteria</taxon>
        <taxon>Bacillati</taxon>
        <taxon>Bacillota</taxon>
        <taxon>Bacilli</taxon>
        <taxon>Lactobacillales</taxon>
        <taxon>Carnobacteriaceae</taxon>
        <taxon>Jeotgalibaca</taxon>
    </lineage>
</organism>
<dbReference type="CDD" id="cd05013">
    <property type="entry name" value="SIS_RpiR"/>
    <property type="match status" value="1"/>
</dbReference>
<gene>
    <name evidence="6" type="primary">hexR</name>
    <name evidence="6" type="ORF">BW727_101529</name>
</gene>
<accession>A0A1S6IQS7</accession>
<proteinExistence type="predicted"/>
<dbReference type="PROSITE" id="PS51464">
    <property type="entry name" value="SIS"/>
    <property type="match status" value="1"/>
</dbReference>
<evidence type="ECO:0000256" key="3">
    <source>
        <dbReference type="ARBA" id="ARBA00023163"/>
    </source>
</evidence>
<dbReference type="GO" id="GO:0097367">
    <property type="term" value="F:carbohydrate derivative binding"/>
    <property type="evidence" value="ECO:0007669"/>
    <property type="project" value="InterPro"/>
</dbReference>
<dbReference type="InterPro" id="IPR009057">
    <property type="entry name" value="Homeodomain-like_sf"/>
</dbReference>
<dbReference type="AlphaFoldDB" id="A0A1S6IQS7"/>
<dbReference type="EMBL" id="CP019728">
    <property type="protein sequence ID" value="AQS53896.1"/>
    <property type="molecule type" value="Genomic_DNA"/>
</dbReference>
<evidence type="ECO:0000259" key="5">
    <source>
        <dbReference type="PROSITE" id="PS51464"/>
    </source>
</evidence>
<dbReference type="PANTHER" id="PTHR30514:SF1">
    <property type="entry name" value="HTH-TYPE TRANSCRIPTIONAL REGULATOR HEXR-RELATED"/>
    <property type="match status" value="1"/>
</dbReference>
<evidence type="ECO:0000313" key="7">
    <source>
        <dbReference type="Proteomes" id="UP000188993"/>
    </source>
</evidence>
<evidence type="ECO:0000313" key="6">
    <source>
        <dbReference type="EMBL" id="AQS53896.1"/>
    </source>
</evidence>
<keyword evidence="7" id="KW-1185">Reference proteome</keyword>
<dbReference type="SUPFAM" id="SSF46689">
    <property type="entry name" value="Homeodomain-like"/>
    <property type="match status" value="1"/>
</dbReference>
<protein>
    <submittedName>
        <fullName evidence="6">HTH-type transcriptional regulator HexR</fullName>
    </submittedName>
</protein>
<dbReference type="KEGG" id="jda:BW727_101529"/>
<dbReference type="InterPro" id="IPR001347">
    <property type="entry name" value="SIS_dom"/>
</dbReference>
<dbReference type="GO" id="GO:0003677">
    <property type="term" value="F:DNA binding"/>
    <property type="evidence" value="ECO:0007669"/>
    <property type="project" value="UniProtKB-KW"/>
</dbReference>
<evidence type="ECO:0000256" key="2">
    <source>
        <dbReference type="ARBA" id="ARBA00023125"/>
    </source>
</evidence>
<dbReference type="InterPro" id="IPR000281">
    <property type="entry name" value="HTH_RpiR"/>
</dbReference>
<evidence type="ECO:0000256" key="1">
    <source>
        <dbReference type="ARBA" id="ARBA00023015"/>
    </source>
</evidence>
<feature type="domain" description="SIS" evidence="5">
    <location>
        <begin position="137"/>
        <end position="277"/>
    </location>
</feature>
<feature type="domain" description="HTH rpiR-type" evidence="4">
    <location>
        <begin position="12"/>
        <end position="88"/>
    </location>
</feature>